<evidence type="ECO:0000256" key="2">
    <source>
        <dbReference type="ARBA" id="ARBA00023015"/>
    </source>
</evidence>
<dbReference type="Pfam" id="PF13152">
    <property type="entry name" value="DUF3967"/>
    <property type="match status" value="1"/>
</dbReference>
<dbReference type="EMBL" id="SWFM01000015">
    <property type="protein sequence ID" value="TKD65707.1"/>
    <property type="molecule type" value="Genomic_DNA"/>
</dbReference>
<name>A0A4U1M533_9BACL</name>
<dbReference type="PANTHER" id="PTHR30204">
    <property type="entry name" value="REDOX-CYCLING DRUG-SENSING TRANSCRIPTIONAL ACTIVATOR SOXR"/>
    <property type="match status" value="1"/>
</dbReference>
<dbReference type="GO" id="GO:0003677">
    <property type="term" value="F:DNA binding"/>
    <property type="evidence" value="ECO:0007669"/>
    <property type="project" value="UniProtKB-KW"/>
</dbReference>
<sequence>MGNLDNQHTDTTVKDLGKSMLTVKELANLIEETPNIVRNWIKDLKEYIPLNKNEAGYNVFDADAIEKMKLIKHLHRERNYSIKQIEHYFATGGEAYTLAPQKGADELLAEELNELREQIKNLEDYNKKQEEFNRALIEKLDNQGEYIDKKLDNRDKLLMESIREIQETKELIAASDKEAPKKKWFQFWK</sequence>
<dbReference type="SUPFAM" id="SSF46955">
    <property type="entry name" value="Putative DNA-binding domain"/>
    <property type="match status" value="1"/>
</dbReference>
<evidence type="ECO:0000259" key="7">
    <source>
        <dbReference type="Pfam" id="PF13411"/>
    </source>
</evidence>
<proteinExistence type="predicted"/>
<evidence type="ECO:0000256" key="4">
    <source>
        <dbReference type="ARBA" id="ARBA00023163"/>
    </source>
</evidence>
<reference evidence="8 9" key="1">
    <citation type="submission" date="2019-04" db="EMBL/GenBank/DDBJ databases">
        <title>Genome sequence of Bacillus hwajinpoensis strain Y2.</title>
        <authorList>
            <person name="Fair J.L."/>
            <person name="Maclea K.S."/>
        </authorList>
    </citation>
    <scope>NUCLEOTIDE SEQUENCE [LARGE SCALE GENOMIC DNA]</scope>
    <source>
        <strain evidence="8 9">Y2</strain>
    </source>
</reference>
<keyword evidence="2" id="KW-0805">Transcription regulation</keyword>
<dbReference type="RefSeq" id="WP_136948942.1">
    <property type="nucleotide sequence ID" value="NZ_SWFM01000015.1"/>
</dbReference>
<keyword evidence="4" id="KW-0804">Transcription</keyword>
<organism evidence="8 9">
    <name type="scientific">Guptibacillus hwajinpoensis</name>
    <dbReference type="NCBI Taxonomy" id="208199"/>
    <lineage>
        <taxon>Bacteria</taxon>
        <taxon>Bacillati</taxon>
        <taxon>Bacillota</taxon>
        <taxon>Bacilli</taxon>
        <taxon>Bacillales</taxon>
        <taxon>Guptibacillaceae</taxon>
        <taxon>Guptibacillus</taxon>
    </lineage>
</organism>
<evidence type="ECO:0000256" key="3">
    <source>
        <dbReference type="ARBA" id="ARBA00023125"/>
    </source>
</evidence>
<gene>
    <name evidence="8" type="ORF">FBF83_20485</name>
</gene>
<protein>
    <submittedName>
        <fullName evidence="8">DUF3967 domain-containing protein</fullName>
    </submittedName>
</protein>
<keyword evidence="3" id="KW-0238">DNA-binding</keyword>
<evidence type="ECO:0000256" key="1">
    <source>
        <dbReference type="ARBA" id="ARBA00022491"/>
    </source>
</evidence>
<dbReference type="PANTHER" id="PTHR30204:SF69">
    <property type="entry name" value="MERR-FAMILY TRANSCRIPTIONAL REGULATOR"/>
    <property type="match status" value="1"/>
</dbReference>
<evidence type="ECO:0000256" key="5">
    <source>
        <dbReference type="SAM" id="Coils"/>
    </source>
</evidence>
<feature type="domain" description="HTH merR-type" evidence="7">
    <location>
        <begin position="22"/>
        <end position="89"/>
    </location>
</feature>
<dbReference type="AlphaFoldDB" id="A0A4U1M533"/>
<dbReference type="InterPro" id="IPR025052">
    <property type="entry name" value="DUF3967"/>
</dbReference>
<feature type="domain" description="DUF3967" evidence="6">
    <location>
        <begin position="150"/>
        <end position="188"/>
    </location>
</feature>
<dbReference type="InterPro" id="IPR009061">
    <property type="entry name" value="DNA-bd_dom_put_sf"/>
</dbReference>
<keyword evidence="1" id="KW-0678">Repressor</keyword>
<evidence type="ECO:0000313" key="9">
    <source>
        <dbReference type="Proteomes" id="UP000310541"/>
    </source>
</evidence>
<dbReference type="InterPro" id="IPR000551">
    <property type="entry name" value="MerR-type_HTH_dom"/>
</dbReference>
<feature type="coiled-coil region" evidence="5">
    <location>
        <begin position="105"/>
        <end position="135"/>
    </location>
</feature>
<keyword evidence="5" id="KW-0175">Coiled coil</keyword>
<evidence type="ECO:0000259" key="6">
    <source>
        <dbReference type="Pfam" id="PF13152"/>
    </source>
</evidence>
<dbReference type="GO" id="GO:0003700">
    <property type="term" value="F:DNA-binding transcription factor activity"/>
    <property type="evidence" value="ECO:0007669"/>
    <property type="project" value="InterPro"/>
</dbReference>
<comment type="caution">
    <text evidence="8">The sequence shown here is derived from an EMBL/GenBank/DDBJ whole genome shotgun (WGS) entry which is preliminary data.</text>
</comment>
<dbReference type="Proteomes" id="UP000310541">
    <property type="component" value="Unassembled WGS sequence"/>
</dbReference>
<dbReference type="Pfam" id="PF13411">
    <property type="entry name" value="MerR_1"/>
    <property type="match status" value="1"/>
</dbReference>
<dbReference type="Gene3D" id="1.10.1660.10">
    <property type="match status" value="1"/>
</dbReference>
<accession>A0A4U1M533</accession>
<dbReference type="InterPro" id="IPR047057">
    <property type="entry name" value="MerR_fam"/>
</dbReference>
<evidence type="ECO:0000313" key="8">
    <source>
        <dbReference type="EMBL" id="TKD65707.1"/>
    </source>
</evidence>
<dbReference type="OrthoDB" id="2864600at2"/>